<accession>A0AAW6LXP6</accession>
<gene>
    <name evidence="1" type="ORF">PXH69_33600</name>
</gene>
<dbReference type="PANTHER" id="PTHR42110">
    <property type="entry name" value="L-ASPARAGINASE, PUTATIVE (AFU_ORTHOLOGUE AFUA_3G11890)-RELATED"/>
    <property type="match status" value="1"/>
</dbReference>
<evidence type="ECO:0000313" key="1">
    <source>
        <dbReference type="EMBL" id="MDE8649902.1"/>
    </source>
</evidence>
<dbReference type="Proteomes" id="UP001217325">
    <property type="component" value="Unassembled WGS sequence"/>
</dbReference>
<sequence length="333" mass="35215">MYNQSFVAAPPAHALLATQTRGELVENIHHGSVVATGAEGEVLFAVGEPTALFYARSALKPLQTLAMLRNGLALDGELLALATASHSGSRAHVEAALAILRTHGLEPKQLRNFPSMPYGEQERDEWVRSGGSSDQLTQNCSGKHAAMLVTCRINDWPLDDYLHIEHPLQQAVQTTVEEFTGEIATTWSVDGCGTPVFATSLNAIACVYGHFASAPLDTPEGRIADAMRTNPAMVAGEARDTTAIMRAQPGLLAKDGADGIQLIGLPDGRAVAVKIADGGEHVRMRVAARALQYLDAAESDLTGLAATPALGGGKVVGELRAVDFLDYTSGVRQ</sequence>
<name>A0AAW6LXP6_RHOSG</name>
<dbReference type="Pfam" id="PF06089">
    <property type="entry name" value="Asparaginase_II"/>
    <property type="match status" value="1"/>
</dbReference>
<dbReference type="EMBL" id="JARDXE010000036">
    <property type="protein sequence ID" value="MDE8649902.1"/>
    <property type="molecule type" value="Genomic_DNA"/>
</dbReference>
<organism evidence="1 2">
    <name type="scientific">Rhodococcus qingshengii</name>
    <dbReference type="NCBI Taxonomy" id="334542"/>
    <lineage>
        <taxon>Bacteria</taxon>
        <taxon>Bacillati</taxon>
        <taxon>Actinomycetota</taxon>
        <taxon>Actinomycetes</taxon>
        <taxon>Mycobacteriales</taxon>
        <taxon>Nocardiaceae</taxon>
        <taxon>Rhodococcus</taxon>
        <taxon>Rhodococcus erythropolis group</taxon>
    </lineage>
</organism>
<dbReference type="InterPro" id="IPR010349">
    <property type="entry name" value="Asparaginase_II"/>
</dbReference>
<comment type="caution">
    <text evidence="1">The sequence shown here is derived from an EMBL/GenBank/DDBJ whole genome shotgun (WGS) entry which is preliminary data.</text>
</comment>
<protein>
    <submittedName>
        <fullName evidence="1">Asparaginase</fullName>
    </submittedName>
</protein>
<proteinExistence type="predicted"/>
<dbReference type="AlphaFoldDB" id="A0AAW6LXP6"/>
<reference evidence="1" key="1">
    <citation type="submission" date="2023-02" db="EMBL/GenBank/DDBJ databases">
        <title>A novel hydrolase synthesized by Rhodococcus erythropolis HQ is responsible for the detoxification of Zearalenone.</title>
        <authorList>
            <person name="Hu J."/>
            <person name="Xu J."/>
        </authorList>
    </citation>
    <scope>NUCLEOTIDE SEQUENCE</scope>
    <source>
        <strain evidence="1">HQ</strain>
    </source>
</reference>
<evidence type="ECO:0000313" key="2">
    <source>
        <dbReference type="Proteomes" id="UP001217325"/>
    </source>
</evidence>
<dbReference type="RefSeq" id="WP_275233070.1">
    <property type="nucleotide sequence ID" value="NZ_JARDXE010000036.1"/>
</dbReference>
<dbReference type="PANTHER" id="PTHR42110:SF1">
    <property type="entry name" value="L-ASPARAGINASE, PUTATIVE (AFU_ORTHOLOGUE AFUA_3G11890)-RELATED"/>
    <property type="match status" value="1"/>
</dbReference>